<dbReference type="AlphaFoldDB" id="A0A017SNT4"/>
<dbReference type="HOGENOM" id="CLU_1587046_0_0_1"/>
<dbReference type="SUPFAM" id="SSF81383">
    <property type="entry name" value="F-box domain"/>
    <property type="match status" value="1"/>
</dbReference>
<sequence length="148" mass="17158">MSSQQLTSIPQNNSQQCHHAIFSIPKIFGSILLSIGPRTLLLSQRVCKKFHILISTSNALRETLFLKPARHQLPYGSEDHIRNSLVEDYPWQPRFLQSHDDALIRQEMSWRQMDFQQPPTSTICVIEYSQFGGKSQYRRFKFTKAGCC</sequence>
<organism evidence="1 2">
    <name type="scientific">Aspergillus ruber (strain CBS 135680)</name>
    <dbReference type="NCBI Taxonomy" id="1388766"/>
    <lineage>
        <taxon>Eukaryota</taxon>
        <taxon>Fungi</taxon>
        <taxon>Dikarya</taxon>
        <taxon>Ascomycota</taxon>
        <taxon>Pezizomycotina</taxon>
        <taxon>Eurotiomycetes</taxon>
        <taxon>Eurotiomycetidae</taxon>
        <taxon>Eurotiales</taxon>
        <taxon>Aspergillaceae</taxon>
        <taxon>Aspergillus</taxon>
        <taxon>Aspergillus subgen. Aspergillus</taxon>
    </lineage>
</organism>
<keyword evidence="2" id="KW-1185">Reference proteome</keyword>
<dbReference type="OrthoDB" id="3800738at2759"/>
<evidence type="ECO:0008006" key="3">
    <source>
        <dbReference type="Google" id="ProtNLM"/>
    </source>
</evidence>
<evidence type="ECO:0000313" key="2">
    <source>
        <dbReference type="Proteomes" id="UP000019804"/>
    </source>
</evidence>
<gene>
    <name evidence="1" type="ORF">EURHEDRAFT_383716</name>
</gene>
<proteinExistence type="predicted"/>
<protein>
    <recommendedName>
        <fullName evidence="3">F-box domain-containing protein</fullName>
    </recommendedName>
</protein>
<name>A0A017SNT4_ASPRC</name>
<reference evidence="2" key="1">
    <citation type="journal article" date="2014" name="Nat. Commun.">
        <title>Genomic adaptations of the halophilic Dead Sea filamentous fungus Eurotium rubrum.</title>
        <authorList>
            <person name="Kis-Papo T."/>
            <person name="Weig A.R."/>
            <person name="Riley R."/>
            <person name="Persoh D."/>
            <person name="Salamov A."/>
            <person name="Sun H."/>
            <person name="Lipzen A."/>
            <person name="Wasser S.P."/>
            <person name="Rambold G."/>
            <person name="Grigoriev I.V."/>
            <person name="Nevo E."/>
        </authorList>
    </citation>
    <scope>NUCLEOTIDE SEQUENCE [LARGE SCALE GENOMIC DNA]</scope>
    <source>
        <strain evidence="2">CBS 135680</strain>
    </source>
</reference>
<dbReference type="STRING" id="1388766.A0A017SNT4"/>
<dbReference type="RefSeq" id="XP_040642275.1">
    <property type="nucleotide sequence ID" value="XM_040779588.1"/>
</dbReference>
<accession>A0A017SNT4</accession>
<dbReference type="EMBL" id="KK088413">
    <property type="protein sequence ID" value="EYE98587.1"/>
    <property type="molecule type" value="Genomic_DNA"/>
</dbReference>
<dbReference type="Proteomes" id="UP000019804">
    <property type="component" value="Unassembled WGS sequence"/>
</dbReference>
<dbReference type="GeneID" id="63694712"/>
<evidence type="ECO:0000313" key="1">
    <source>
        <dbReference type="EMBL" id="EYE98587.1"/>
    </source>
</evidence>
<dbReference type="InterPro" id="IPR036047">
    <property type="entry name" value="F-box-like_dom_sf"/>
</dbReference>